<gene>
    <name evidence="2" type="ORF">E1261_26380</name>
</gene>
<keyword evidence="1" id="KW-0472">Membrane</keyword>
<feature type="transmembrane region" description="Helical" evidence="1">
    <location>
        <begin position="29"/>
        <end position="52"/>
    </location>
</feature>
<evidence type="ECO:0000313" key="2">
    <source>
        <dbReference type="EMBL" id="TDC24351.1"/>
    </source>
</evidence>
<keyword evidence="1" id="KW-1133">Transmembrane helix</keyword>
<evidence type="ECO:0008006" key="4">
    <source>
        <dbReference type="Google" id="ProtNLM"/>
    </source>
</evidence>
<dbReference type="Proteomes" id="UP000295075">
    <property type="component" value="Unassembled WGS sequence"/>
</dbReference>
<protein>
    <recommendedName>
        <fullName evidence="4">DUF2273 domain-containing protein</fullName>
    </recommendedName>
</protein>
<evidence type="ECO:0000313" key="3">
    <source>
        <dbReference type="Proteomes" id="UP000295075"/>
    </source>
</evidence>
<organism evidence="2 3">
    <name type="scientific">Kribbella albertanoniae</name>
    <dbReference type="NCBI Taxonomy" id="1266829"/>
    <lineage>
        <taxon>Bacteria</taxon>
        <taxon>Bacillati</taxon>
        <taxon>Actinomycetota</taxon>
        <taxon>Actinomycetes</taxon>
        <taxon>Propionibacteriales</taxon>
        <taxon>Kribbellaceae</taxon>
        <taxon>Kribbella</taxon>
    </lineage>
</organism>
<dbReference type="AlphaFoldDB" id="A0A4R4PQ06"/>
<name>A0A4R4PQ06_9ACTN</name>
<dbReference type="EMBL" id="SMKA01000143">
    <property type="protein sequence ID" value="TDC24351.1"/>
    <property type="molecule type" value="Genomic_DNA"/>
</dbReference>
<proteinExistence type="predicted"/>
<sequence>MSTSTIGLFAGLLIAIAAAAGGFPGFLLALVLGAVGFAVGHFLSGSGGSKAVDDLLNRKNRG</sequence>
<reference evidence="2 3" key="1">
    <citation type="submission" date="2019-03" db="EMBL/GenBank/DDBJ databases">
        <title>Draft genome sequences of novel Actinobacteria.</title>
        <authorList>
            <person name="Sahin N."/>
            <person name="Ay H."/>
            <person name="Saygin H."/>
        </authorList>
    </citation>
    <scope>NUCLEOTIDE SEQUENCE [LARGE SCALE GENOMIC DNA]</scope>
    <source>
        <strain evidence="2 3">JCM 30547</strain>
    </source>
</reference>
<evidence type="ECO:0000256" key="1">
    <source>
        <dbReference type="SAM" id="Phobius"/>
    </source>
</evidence>
<keyword evidence="3" id="KW-1185">Reference proteome</keyword>
<dbReference type="RefSeq" id="WP_132411049.1">
    <property type="nucleotide sequence ID" value="NZ_SMKA01000143.1"/>
</dbReference>
<accession>A0A4R4PQ06</accession>
<comment type="caution">
    <text evidence="2">The sequence shown here is derived from an EMBL/GenBank/DDBJ whole genome shotgun (WGS) entry which is preliminary data.</text>
</comment>
<keyword evidence="1" id="KW-0812">Transmembrane</keyword>